<gene>
    <name evidence="2" type="ORF">SEUCBS140593_007265</name>
</gene>
<feature type="domain" description="Glycosyl transferase CAP10" evidence="1">
    <location>
        <begin position="46"/>
        <end position="317"/>
    </location>
</feature>
<evidence type="ECO:0000313" key="3">
    <source>
        <dbReference type="Proteomes" id="UP001642482"/>
    </source>
</evidence>
<dbReference type="SMART" id="SM00672">
    <property type="entry name" value="CAP10"/>
    <property type="match status" value="1"/>
</dbReference>
<dbReference type="EMBL" id="CAWUHD010000086">
    <property type="protein sequence ID" value="CAK7229495.1"/>
    <property type="molecule type" value="Genomic_DNA"/>
</dbReference>
<dbReference type="Proteomes" id="UP001642482">
    <property type="component" value="Unassembled WGS sequence"/>
</dbReference>
<dbReference type="PANTHER" id="PTHR12203">
    <property type="entry name" value="KDEL LYS-ASP-GLU-LEU CONTAINING - RELATED"/>
    <property type="match status" value="1"/>
</dbReference>
<protein>
    <recommendedName>
        <fullName evidence="1">Glycosyl transferase CAP10 domain-containing protein</fullName>
    </recommendedName>
</protein>
<dbReference type="Pfam" id="PF05686">
    <property type="entry name" value="Glyco_transf_90"/>
    <property type="match status" value="1"/>
</dbReference>
<dbReference type="PANTHER" id="PTHR12203:SF63">
    <property type="entry name" value="GLYCOSYL TRANSFERASE CAP10 DOMAIN-CONTAINING PROTEIN"/>
    <property type="match status" value="1"/>
</dbReference>
<keyword evidence="3" id="KW-1185">Reference proteome</keyword>
<sequence length="345" mass="38387">MLVRLKQGQLYIVHHEADDVLEKPFRDARLAALHQIHRAIMTSPVPLPDTILAVNVLDGPRNDTLSYSRAAFGAATPGSPLVTRAFLMPHFSFWGWPALSFVGSFRQADESITAQQVPFRDKDARPVWRGTKRYNSAQHPQMRTDLLKAAAGQPWADVQELAWDAPGAATNALNISDFCRYKHVVHTEGITYSGRLQFLQLCTSVLLTPPMAWLQHTTHLVKGVYSSDLLGRSRTASSSDKVWPPTPPFSANAVFISPNWSDLQATVAWLEAHPDVAEGIAQRQRDLFWGKGYLSPAAEVCYWRALIRGWARVAQTTGPEWASAPRGVPWEVFAMGYHGLEGKPK</sequence>
<comment type="caution">
    <text evidence="2">The sequence shown here is derived from an EMBL/GenBank/DDBJ whole genome shotgun (WGS) entry which is preliminary data.</text>
</comment>
<dbReference type="InterPro" id="IPR006598">
    <property type="entry name" value="CAP10"/>
</dbReference>
<evidence type="ECO:0000259" key="1">
    <source>
        <dbReference type="SMART" id="SM00672"/>
    </source>
</evidence>
<dbReference type="InterPro" id="IPR051091">
    <property type="entry name" value="O-Glucosyltr/Glycosyltrsf_90"/>
</dbReference>
<organism evidence="2 3">
    <name type="scientific">Sporothrix eucalyptigena</name>
    <dbReference type="NCBI Taxonomy" id="1812306"/>
    <lineage>
        <taxon>Eukaryota</taxon>
        <taxon>Fungi</taxon>
        <taxon>Dikarya</taxon>
        <taxon>Ascomycota</taxon>
        <taxon>Pezizomycotina</taxon>
        <taxon>Sordariomycetes</taxon>
        <taxon>Sordariomycetidae</taxon>
        <taxon>Ophiostomatales</taxon>
        <taxon>Ophiostomataceae</taxon>
        <taxon>Sporothrix</taxon>
    </lineage>
</organism>
<name>A0ABP0CBS2_9PEZI</name>
<evidence type="ECO:0000313" key="2">
    <source>
        <dbReference type="EMBL" id="CAK7229495.1"/>
    </source>
</evidence>
<proteinExistence type="predicted"/>
<accession>A0ABP0CBS2</accession>
<reference evidence="2 3" key="1">
    <citation type="submission" date="2024-01" db="EMBL/GenBank/DDBJ databases">
        <authorList>
            <person name="Allen C."/>
            <person name="Tagirdzhanova G."/>
        </authorList>
    </citation>
    <scope>NUCLEOTIDE SEQUENCE [LARGE SCALE GENOMIC DNA]</scope>
</reference>